<evidence type="ECO:0000313" key="2">
    <source>
        <dbReference type="Proteomes" id="UP000190285"/>
    </source>
</evidence>
<protein>
    <submittedName>
        <fullName evidence="1">Uncharacterized protein</fullName>
    </submittedName>
</protein>
<dbReference type="RefSeq" id="WP_079495770.1">
    <property type="nucleotide sequence ID" value="NZ_FUZT01000022.1"/>
</dbReference>
<name>A0A1T5MQM7_9FIRM</name>
<proteinExistence type="predicted"/>
<accession>A0A1T5MQM7</accession>
<sequence>MKITTNEQNHLRTISEKMDSLKSYLISKNEDYKFSICQWYIYISQFKRIMGNLNNDVSFIACILAKQFLTAFHRISSDFDVADKPQGASGLDIDIKTVDGKRIIAEIKTTIPYKPNDLGAQQKKMFKKDFQKLNKESADHKYFFVTEEKTFQIVKNKYLEELKGISVVLVPAALNNSKYIIRVPSDSGY</sequence>
<reference evidence="1 2" key="1">
    <citation type="submission" date="2017-02" db="EMBL/GenBank/DDBJ databases">
        <authorList>
            <person name="Peterson S.W."/>
        </authorList>
    </citation>
    <scope>NUCLEOTIDE SEQUENCE [LARGE SCALE GENOMIC DNA]</scope>
    <source>
        <strain evidence="1 2">M1</strain>
    </source>
</reference>
<dbReference type="OrthoDB" id="1551455at2"/>
<evidence type="ECO:0000313" key="1">
    <source>
        <dbReference type="EMBL" id="SKC90511.1"/>
    </source>
</evidence>
<dbReference type="STRING" id="36842.SAMN02194393_05178"/>
<gene>
    <name evidence="1" type="ORF">SAMN02194393_05178</name>
</gene>
<keyword evidence="2" id="KW-1185">Reference proteome</keyword>
<dbReference type="AlphaFoldDB" id="A0A1T5MQM7"/>
<dbReference type="EMBL" id="FUZT01000022">
    <property type="protein sequence ID" value="SKC90511.1"/>
    <property type="molecule type" value="Genomic_DNA"/>
</dbReference>
<dbReference type="Proteomes" id="UP000190285">
    <property type="component" value="Unassembled WGS sequence"/>
</dbReference>
<organism evidence="1 2">
    <name type="scientific">Maledivibacter halophilus</name>
    <dbReference type="NCBI Taxonomy" id="36842"/>
    <lineage>
        <taxon>Bacteria</taxon>
        <taxon>Bacillati</taxon>
        <taxon>Bacillota</taxon>
        <taxon>Clostridia</taxon>
        <taxon>Peptostreptococcales</taxon>
        <taxon>Caminicellaceae</taxon>
        <taxon>Maledivibacter</taxon>
    </lineage>
</organism>